<feature type="compositionally biased region" description="Polar residues" evidence="2">
    <location>
        <begin position="265"/>
        <end position="276"/>
    </location>
</feature>
<keyword evidence="1 3" id="KW-0732">Signal</keyword>
<feature type="compositionally biased region" description="Polar residues" evidence="2">
    <location>
        <begin position="288"/>
        <end position="297"/>
    </location>
</feature>
<dbReference type="Proteomes" id="UP000547674">
    <property type="component" value="Unassembled WGS sequence"/>
</dbReference>
<organism evidence="5 6">
    <name type="scientific">Eiseniibacteriota bacterium</name>
    <dbReference type="NCBI Taxonomy" id="2212470"/>
    <lineage>
        <taxon>Bacteria</taxon>
        <taxon>Candidatus Eiseniibacteriota</taxon>
    </lineage>
</organism>
<evidence type="ECO:0000256" key="1">
    <source>
        <dbReference type="ARBA" id="ARBA00022729"/>
    </source>
</evidence>
<evidence type="ECO:0000313" key="6">
    <source>
        <dbReference type="Proteomes" id="UP000547674"/>
    </source>
</evidence>
<feature type="region of interest" description="Disordered" evidence="2">
    <location>
        <begin position="201"/>
        <end position="297"/>
    </location>
</feature>
<sequence length="614" mass="62700">MQFRALGVTAVLSLAFVCLASTAFAQPAKLLFSQVEVRGSVSNADFDEYVVIKNPGSSAVDLSNVYLTDATFANGDQYYYNLPNDALPIGGGGFNDFVARFPDGAMIGPGEEITISLIGSDSFESTYGISPHYELYEDGSSADNIPDMREARPGSLVDNTSQLPGLSNSGEVIVLFYWDGASDLVTDLDYVVWGDKNEAVDKTGISIDGPDGGSDATAYANDTSVSSQDGLGASPTGTFIRVDDNEGSQASSGSNGVGGRDETSENLTATFTSNTDGVPPGQVPEDTTPPTLLSASGAAGNSNVDLLFSEGLGAGATTTSNYSVFPTASPGSPIAVTAAETGGDPSTVNLTLASSLETGTSYTVEVTGVQDMAGNTLVGTATALFNTGVGDGFAVVAAFPFGPSHIGVAFSQDVNASQATNTANYTVTFGGSGATISSIQLQDNGSTAILNFSSPLPQNTAIQVTAANITSSTGGSLESGGPFAFNTGSETIVGIDQVHADVGSLEGQTVTVYGQVYMPATVQGSQISGYIQDGTGRGLNIFDFTTTVPTAVSDRGTVVKLTGEVDLFFTTVEVIGFTATEVASGIPAMSPRVLSVGEAAGPQWEGTYIQTTST</sequence>
<feature type="chain" id="PRO_5031375106" description="SbsA Ig-like domain-containing protein" evidence="3">
    <location>
        <begin position="26"/>
        <end position="614"/>
    </location>
</feature>
<evidence type="ECO:0000259" key="4">
    <source>
        <dbReference type="Pfam" id="PF13205"/>
    </source>
</evidence>
<proteinExistence type="predicted"/>
<evidence type="ECO:0000313" key="5">
    <source>
        <dbReference type="EMBL" id="NNF07732.1"/>
    </source>
</evidence>
<gene>
    <name evidence="5" type="ORF">HKN21_13295</name>
</gene>
<evidence type="ECO:0000256" key="2">
    <source>
        <dbReference type="SAM" id="MobiDB-lite"/>
    </source>
</evidence>
<dbReference type="EMBL" id="JABDJR010000533">
    <property type="protein sequence ID" value="NNF07732.1"/>
    <property type="molecule type" value="Genomic_DNA"/>
</dbReference>
<feature type="signal peptide" evidence="3">
    <location>
        <begin position="1"/>
        <end position="25"/>
    </location>
</feature>
<comment type="caution">
    <text evidence="5">The sequence shown here is derived from an EMBL/GenBank/DDBJ whole genome shotgun (WGS) entry which is preliminary data.</text>
</comment>
<feature type="compositionally biased region" description="Polar residues" evidence="2">
    <location>
        <begin position="220"/>
        <end position="229"/>
    </location>
</feature>
<dbReference type="Gene3D" id="2.60.40.1220">
    <property type="match status" value="2"/>
</dbReference>
<feature type="non-terminal residue" evidence="5">
    <location>
        <position position="614"/>
    </location>
</feature>
<feature type="domain" description="SbsA Ig-like" evidence="4">
    <location>
        <begin position="404"/>
        <end position="487"/>
    </location>
</feature>
<feature type="domain" description="SbsA Ig-like" evidence="4">
    <location>
        <begin position="286"/>
        <end position="387"/>
    </location>
</feature>
<feature type="compositionally biased region" description="Low complexity" evidence="2">
    <location>
        <begin position="204"/>
        <end position="215"/>
    </location>
</feature>
<name>A0A7Y2H3D8_UNCEI</name>
<dbReference type="InterPro" id="IPR032812">
    <property type="entry name" value="SbsA_Ig"/>
</dbReference>
<reference evidence="5 6" key="1">
    <citation type="submission" date="2020-03" db="EMBL/GenBank/DDBJ databases">
        <title>Metabolic flexibility allows generalist bacteria to become dominant in a frequently disturbed ecosystem.</title>
        <authorList>
            <person name="Chen Y.-J."/>
            <person name="Leung P.M."/>
            <person name="Bay S.K."/>
            <person name="Hugenholtz P."/>
            <person name="Kessler A.J."/>
            <person name="Shelley G."/>
            <person name="Waite D.W."/>
            <person name="Cook P.L."/>
            <person name="Greening C."/>
        </authorList>
    </citation>
    <scope>NUCLEOTIDE SEQUENCE [LARGE SCALE GENOMIC DNA]</scope>
    <source>
        <strain evidence="5">SS_bin_28</strain>
    </source>
</reference>
<dbReference type="Pfam" id="PF13205">
    <property type="entry name" value="Big_5"/>
    <property type="match status" value="2"/>
</dbReference>
<evidence type="ECO:0000256" key="3">
    <source>
        <dbReference type="SAM" id="SignalP"/>
    </source>
</evidence>
<dbReference type="InterPro" id="IPR014755">
    <property type="entry name" value="Cu-Rt/internalin_Ig-like"/>
</dbReference>
<accession>A0A7Y2H3D8</accession>
<dbReference type="AlphaFoldDB" id="A0A7Y2H3D8"/>
<protein>
    <recommendedName>
        <fullName evidence="4">SbsA Ig-like domain-containing protein</fullName>
    </recommendedName>
</protein>